<dbReference type="PROSITE" id="PS50949">
    <property type="entry name" value="HTH_GNTR"/>
    <property type="match status" value="1"/>
</dbReference>
<organism evidence="5 6">
    <name type="scientific">Natranaerobius thermophilus (strain ATCC BAA-1301 / DSM 18059 / JW/NM-WN-LF)</name>
    <dbReference type="NCBI Taxonomy" id="457570"/>
    <lineage>
        <taxon>Bacteria</taxon>
        <taxon>Bacillati</taxon>
        <taxon>Bacillota</taxon>
        <taxon>Clostridia</taxon>
        <taxon>Natranaerobiales</taxon>
        <taxon>Natranaerobiaceae</taxon>
        <taxon>Natranaerobius</taxon>
    </lineage>
</organism>
<gene>
    <name evidence="5" type="ordered locus">Nther_0996</name>
</gene>
<dbReference type="PANTHER" id="PTHR38445">
    <property type="entry name" value="HTH-TYPE TRANSCRIPTIONAL REPRESSOR YTRA"/>
    <property type="match status" value="1"/>
</dbReference>
<feature type="domain" description="HTH gntR-type" evidence="4">
    <location>
        <begin position="11"/>
        <end position="79"/>
    </location>
</feature>
<dbReference type="InterPro" id="IPR000524">
    <property type="entry name" value="Tscrpt_reg_HTH_GntR"/>
</dbReference>
<dbReference type="OrthoDB" id="163333at2"/>
<dbReference type="EMBL" id="CP001034">
    <property type="protein sequence ID" value="ACB84580.1"/>
    <property type="molecule type" value="Genomic_DNA"/>
</dbReference>
<keyword evidence="3" id="KW-0804">Transcription</keyword>
<keyword evidence="2" id="KW-0238">DNA-binding</keyword>
<dbReference type="Pfam" id="PF00392">
    <property type="entry name" value="GntR"/>
    <property type="match status" value="1"/>
</dbReference>
<evidence type="ECO:0000256" key="2">
    <source>
        <dbReference type="ARBA" id="ARBA00023125"/>
    </source>
</evidence>
<evidence type="ECO:0000256" key="3">
    <source>
        <dbReference type="ARBA" id="ARBA00023163"/>
    </source>
</evidence>
<keyword evidence="6" id="KW-1185">Reference proteome</keyword>
<dbReference type="RefSeq" id="WP_012447457.1">
    <property type="nucleotide sequence ID" value="NC_010718.1"/>
</dbReference>
<sequence>MWINIDPREGTPIFIQIKSQIKNAIASGALEKGKKLPSVRKLSKDLTVNPNTVSKAYQELENEGIIKKERGIGMFVAETSQYSQKTEAKQIFSDNLEKLLVEAYHLNLSEEEIRSLFEEKLSSWKSKFN</sequence>
<dbReference type="eggNOG" id="COG1725">
    <property type="taxonomic scope" value="Bacteria"/>
</dbReference>
<dbReference type="InParanoid" id="B2A0M2"/>
<dbReference type="AlphaFoldDB" id="B2A0M2"/>
<dbReference type="HOGENOM" id="CLU_017584_10_2_9"/>
<evidence type="ECO:0000259" key="4">
    <source>
        <dbReference type="PROSITE" id="PS50949"/>
    </source>
</evidence>
<dbReference type="InterPro" id="IPR036390">
    <property type="entry name" value="WH_DNA-bd_sf"/>
</dbReference>
<dbReference type="Proteomes" id="UP000001683">
    <property type="component" value="Chromosome"/>
</dbReference>
<dbReference type="GO" id="GO:0003677">
    <property type="term" value="F:DNA binding"/>
    <property type="evidence" value="ECO:0007669"/>
    <property type="project" value="UniProtKB-KW"/>
</dbReference>
<evidence type="ECO:0000313" key="6">
    <source>
        <dbReference type="Proteomes" id="UP000001683"/>
    </source>
</evidence>
<dbReference type="InterPro" id="IPR036388">
    <property type="entry name" value="WH-like_DNA-bd_sf"/>
</dbReference>
<dbReference type="GO" id="GO:0003700">
    <property type="term" value="F:DNA-binding transcription factor activity"/>
    <property type="evidence" value="ECO:0007669"/>
    <property type="project" value="InterPro"/>
</dbReference>
<accession>B2A0M2</accession>
<reference evidence="5 6" key="1">
    <citation type="submission" date="2008-04" db="EMBL/GenBank/DDBJ databases">
        <title>Complete sequence of chromosome of Natranaerobius thermophilus JW/NM-WN-LF.</title>
        <authorList>
            <consortium name="US DOE Joint Genome Institute"/>
            <person name="Copeland A."/>
            <person name="Lucas S."/>
            <person name="Lapidus A."/>
            <person name="Glavina del Rio T."/>
            <person name="Dalin E."/>
            <person name="Tice H."/>
            <person name="Bruce D."/>
            <person name="Goodwin L."/>
            <person name="Pitluck S."/>
            <person name="Chertkov O."/>
            <person name="Brettin T."/>
            <person name="Detter J.C."/>
            <person name="Han C."/>
            <person name="Kuske C.R."/>
            <person name="Schmutz J."/>
            <person name="Larimer F."/>
            <person name="Land M."/>
            <person name="Hauser L."/>
            <person name="Kyrpides N."/>
            <person name="Lykidis A."/>
            <person name="Mesbah N.M."/>
            <person name="Wiegel J."/>
        </authorList>
    </citation>
    <scope>NUCLEOTIDE SEQUENCE [LARGE SCALE GENOMIC DNA]</scope>
    <source>
        <strain evidence="6">ATCC BAA-1301 / DSM 18059 / JW/NM-WN-LF</strain>
    </source>
</reference>
<reference evidence="5 6" key="2">
    <citation type="journal article" date="2011" name="J. Bacteriol.">
        <title>Complete genome sequence of the anaerobic, halophilic alkalithermophile Natranaerobius thermophilus JW/NM-WN-LF.</title>
        <authorList>
            <person name="Zhao B."/>
            <person name="Mesbah N.M."/>
            <person name="Dalin E."/>
            <person name="Goodwin L."/>
            <person name="Nolan M."/>
            <person name="Pitluck S."/>
            <person name="Chertkov O."/>
            <person name="Brettin T.S."/>
            <person name="Han J."/>
            <person name="Larimer F.W."/>
            <person name="Land M.L."/>
            <person name="Hauser L."/>
            <person name="Kyrpides N."/>
            <person name="Wiegel J."/>
        </authorList>
    </citation>
    <scope>NUCLEOTIDE SEQUENCE [LARGE SCALE GENOMIC DNA]</scope>
    <source>
        <strain evidence="6">ATCC BAA-1301 / DSM 18059 / JW/NM-WN-LF</strain>
    </source>
</reference>
<dbReference type="STRING" id="457570.Nther_0996"/>
<dbReference type="Gene3D" id="1.10.10.10">
    <property type="entry name" value="Winged helix-like DNA-binding domain superfamily/Winged helix DNA-binding domain"/>
    <property type="match status" value="1"/>
</dbReference>
<dbReference type="SMART" id="SM00345">
    <property type="entry name" value="HTH_GNTR"/>
    <property type="match status" value="1"/>
</dbReference>
<proteinExistence type="predicted"/>
<evidence type="ECO:0000256" key="1">
    <source>
        <dbReference type="ARBA" id="ARBA00023015"/>
    </source>
</evidence>
<evidence type="ECO:0000313" key="5">
    <source>
        <dbReference type="EMBL" id="ACB84580.1"/>
    </source>
</evidence>
<protein>
    <submittedName>
        <fullName evidence="5">Transcriptional regulator, GntR family</fullName>
    </submittedName>
</protein>
<dbReference type="SUPFAM" id="SSF46785">
    <property type="entry name" value="Winged helix' DNA-binding domain"/>
    <property type="match status" value="1"/>
</dbReference>
<dbReference type="CDD" id="cd07377">
    <property type="entry name" value="WHTH_GntR"/>
    <property type="match status" value="1"/>
</dbReference>
<keyword evidence="1" id="KW-0805">Transcription regulation</keyword>
<dbReference type="PANTHER" id="PTHR38445:SF9">
    <property type="entry name" value="HTH-TYPE TRANSCRIPTIONAL REPRESSOR YTRA"/>
    <property type="match status" value="1"/>
</dbReference>
<name>B2A0M2_NATTJ</name>
<dbReference type="KEGG" id="nth:Nther_0996"/>